<proteinExistence type="predicted"/>
<gene>
    <name evidence="1" type="ORF">GCM10022216_18100</name>
</gene>
<name>A0ABP7YQK5_9SPHI</name>
<evidence type="ECO:0008006" key="3">
    <source>
        <dbReference type="Google" id="ProtNLM"/>
    </source>
</evidence>
<keyword evidence="2" id="KW-1185">Reference proteome</keyword>
<comment type="caution">
    <text evidence="1">The sequence shown here is derived from an EMBL/GenBank/DDBJ whole genome shotgun (WGS) entry which is preliminary data.</text>
</comment>
<organism evidence="1 2">
    <name type="scientific">Sphingobacterium kyonggiense</name>
    <dbReference type="NCBI Taxonomy" id="714075"/>
    <lineage>
        <taxon>Bacteria</taxon>
        <taxon>Pseudomonadati</taxon>
        <taxon>Bacteroidota</taxon>
        <taxon>Sphingobacteriia</taxon>
        <taxon>Sphingobacteriales</taxon>
        <taxon>Sphingobacteriaceae</taxon>
        <taxon>Sphingobacterium</taxon>
    </lineage>
</organism>
<reference evidence="2" key="1">
    <citation type="journal article" date="2019" name="Int. J. Syst. Evol. Microbiol.">
        <title>The Global Catalogue of Microorganisms (GCM) 10K type strain sequencing project: providing services to taxonomists for standard genome sequencing and annotation.</title>
        <authorList>
            <consortium name="The Broad Institute Genomics Platform"/>
            <consortium name="The Broad Institute Genome Sequencing Center for Infectious Disease"/>
            <person name="Wu L."/>
            <person name="Ma J."/>
        </authorList>
    </citation>
    <scope>NUCLEOTIDE SEQUENCE [LARGE SCALE GENOMIC DNA]</scope>
    <source>
        <strain evidence="2">JCM 16704</strain>
    </source>
</reference>
<evidence type="ECO:0000313" key="1">
    <source>
        <dbReference type="EMBL" id="GAA4139709.1"/>
    </source>
</evidence>
<accession>A0ABP7YQK5</accession>
<sequence length="71" mass="7931">MFAQCNGIPIKQFPADWSQGKKAGYLRNKQMAKYATHLIAICDGESKGTKNIIDLANEHDLKVRVIIINSN</sequence>
<dbReference type="Proteomes" id="UP001500101">
    <property type="component" value="Unassembled WGS sequence"/>
</dbReference>
<evidence type="ECO:0000313" key="2">
    <source>
        <dbReference type="Proteomes" id="UP001500101"/>
    </source>
</evidence>
<dbReference type="EMBL" id="BAAAZI010000007">
    <property type="protein sequence ID" value="GAA4139709.1"/>
    <property type="molecule type" value="Genomic_DNA"/>
</dbReference>
<protein>
    <recommendedName>
        <fullName evidence="3">Toprim domain-containing protein</fullName>
    </recommendedName>
</protein>